<dbReference type="EMBL" id="GG738874">
    <property type="protein sequence ID" value="EFC43283.1"/>
    <property type="molecule type" value="Genomic_DNA"/>
</dbReference>
<keyword evidence="5" id="KW-1185">Reference proteome</keyword>
<feature type="compositionally biased region" description="Basic and acidic residues" evidence="2">
    <location>
        <begin position="29"/>
        <end position="52"/>
    </location>
</feature>
<evidence type="ECO:0000313" key="4">
    <source>
        <dbReference type="EMBL" id="EFC43283.1"/>
    </source>
</evidence>
<accession>D2VIK1</accession>
<dbReference type="KEGG" id="ngr:NAEGRDRAFT_68707"/>
<protein>
    <submittedName>
        <fullName evidence="4">Predicted protein</fullName>
    </submittedName>
</protein>
<feature type="domain" description="MPN" evidence="3">
    <location>
        <begin position="82"/>
        <end position="216"/>
    </location>
</feature>
<dbReference type="Gene3D" id="3.40.140.10">
    <property type="entry name" value="Cytidine Deaminase, domain 2"/>
    <property type="match status" value="1"/>
</dbReference>
<dbReference type="eggNOG" id="ENOG502SEI1">
    <property type="taxonomic scope" value="Eukaryota"/>
</dbReference>
<dbReference type="GeneID" id="8852159"/>
<evidence type="ECO:0000256" key="1">
    <source>
        <dbReference type="SAM" id="Coils"/>
    </source>
</evidence>
<dbReference type="VEuPathDB" id="AmoebaDB:NAEGRDRAFT_68707"/>
<dbReference type="RefSeq" id="XP_002676027.1">
    <property type="nucleotide sequence ID" value="XM_002675981.1"/>
</dbReference>
<reference evidence="4 5" key="1">
    <citation type="journal article" date="2010" name="Cell">
        <title>The genome of Naegleria gruberi illuminates early eukaryotic versatility.</title>
        <authorList>
            <person name="Fritz-Laylin L.K."/>
            <person name="Prochnik S.E."/>
            <person name="Ginger M.L."/>
            <person name="Dacks J.B."/>
            <person name="Carpenter M.L."/>
            <person name="Field M.C."/>
            <person name="Kuo A."/>
            <person name="Paredez A."/>
            <person name="Chapman J."/>
            <person name="Pham J."/>
            <person name="Shu S."/>
            <person name="Neupane R."/>
            <person name="Cipriano M."/>
            <person name="Mancuso J."/>
            <person name="Tu H."/>
            <person name="Salamov A."/>
            <person name="Lindquist E."/>
            <person name="Shapiro H."/>
            <person name="Lucas S."/>
            <person name="Grigoriev I.V."/>
            <person name="Cande W.Z."/>
            <person name="Fulton C."/>
            <person name="Rokhsar D.S."/>
            <person name="Dawson S.C."/>
        </authorList>
    </citation>
    <scope>NUCLEOTIDE SEQUENCE [LARGE SCALE GENOMIC DNA]</scope>
    <source>
        <strain evidence="4 5">NEG-M</strain>
    </source>
</reference>
<evidence type="ECO:0000256" key="2">
    <source>
        <dbReference type="SAM" id="MobiDB-lite"/>
    </source>
</evidence>
<evidence type="ECO:0000313" key="5">
    <source>
        <dbReference type="Proteomes" id="UP000006671"/>
    </source>
</evidence>
<dbReference type="InParanoid" id="D2VIK1"/>
<dbReference type="InterPro" id="IPR050242">
    <property type="entry name" value="JAMM_MPN+_peptidase_M67A"/>
</dbReference>
<dbReference type="Pfam" id="PF01398">
    <property type="entry name" value="JAB"/>
    <property type="match status" value="1"/>
</dbReference>
<dbReference type="InterPro" id="IPR000555">
    <property type="entry name" value="JAMM/MPN+_dom"/>
</dbReference>
<dbReference type="AlphaFoldDB" id="D2VIK1"/>
<dbReference type="Proteomes" id="UP000006671">
    <property type="component" value="Unassembled WGS sequence"/>
</dbReference>
<organism evidence="5">
    <name type="scientific">Naegleria gruberi</name>
    <name type="common">Amoeba</name>
    <dbReference type="NCBI Taxonomy" id="5762"/>
    <lineage>
        <taxon>Eukaryota</taxon>
        <taxon>Discoba</taxon>
        <taxon>Heterolobosea</taxon>
        <taxon>Tetramitia</taxon>
        <taxon>Eutetramitia</taxon>
        <taxon>Vahlkampfiidae</taxon>
        <taxon>Naegleria</taxon>
    </lineage>
</organism>
<evidence type="ECO:0000259" key="3">
    <source>
        <dbReference type="PROSITE" id="PS50249"/>
    </source>
</evidence>
<name>D2VIK1_NAEGR</name>
<gene>
    <name evidence="4" type="ORF">NAEGRDRAFT_68707</name>
</gene>
<proteinExistence type="predicted"/>
<dbReference type="SUPFAM" id="SSF102712">
    <property type="entry name" value="JAB1/MPN domain"/>
    <property type="match status" value="1"/>
</dbReference>
<dbReference type="SMART" id="SM00232">
    <property type="entry name" value="JAB_MPN"/>
    <property type="match status" value="1"/>
</dbReference>
<feature type="coiled-coil region" evidence="1">
    <location>
        <begin position="299"/>
        <end position="333"/>
    </location>
</feature>
<feature type="region of interest" description="Disordered" evidence="2">
    <location>
        <begin position="1"/>
        <end position="52"/>
    </location>
</feature>
<dbReference type="PANTHER" id="PTHR10410">
    <property type="entry name" value="EUKARYOTIC TRANSLATION INITIATION FACTOR 3 -RELATED"/>
    <property type="match status" value="1"/>
</dbReference>
<dbReference type="STRING" id="5762.D2VIK1"/>
<dbReference type="GO" id="GO:0008237">
    <property type="term" value="F:metallopeptidase activity"/>
    <property type="evidence" value="ECO:0007669"/>
    <property type="project" value="InterPro"/>
</dbReference>
<dbReference type="InterPro" id="IPR037518">
    <property type="entry name" value="MPN"/>
</dbReference>
<sequence>MSNNQAVVAGGKRNQQDEKTNVTTNNNNNRKENGKQHTDDHRSDDNASSEKHYIVKKGDFSSDRTICHMMTEKKNNDRVFSVIVEQSVVCGIIDHTYSDHNNEVIGLLGGFFDEKSYVVYISCFKALKRDIGNIAIDGVECDPNELIKAQEFFQEKDLIFCGWYHSHPRIPPFPSMKDLQMQFEMQTQAQYAVGLICSAYYNEGTTMKKSEKHSFYMNCFRVEEKKGKYEALKVSYTVNNTGVLQYETQNEMVKTLNTGLAESKDTFTRLFEQAVKENNKSKQLYIMSKYQSFLFDFWNNSINTRSRVLRQDIENLRAQNTFLKKKLDDLNRKKDVLEPREPKEKKTKHYGNAKLIHGNKSVSLSSVHVVNSPSFNHIDFIENERETLRLIDEEEEISEESVIEQPPPPPSIEFLENPRIRHHNNAAYHCYNKAIVNGMTYKIGDHIRAETISNGNVTVQPARIQDIICLDIKNPDRFSVTFFHVLYYYGIGVVRTCIPKDVADKHFSDSGEEEIVLYTNPFQLFLQPNKVYEKIFIYDYEACINLKYGGRALSPNQQLYYCRYQLRHVENAFVVEDIDPTTLDKLAH</sequence>
<dbReference type="PROSITE" id="PS50249">
    <property type="entry name" value="MPN"/>
    <property type="match status" value="1"/>
</dbReference>
<keyword evidence="1" id="KW-0175">Coiled coil</keyword>
<dbReference type="OrthoDB" id="446074at2759"/>